<dbReference type="Proteomes" id="UP000593571">
    <property type="component" value="Unassembled WGS sequence"/>
</dbReference>
<gene>
    <name evidence="2" type="ORF">HJG63_008024</name>
</gene>
<dbReference type="EMBL" id="JACASE010000001">
    <property type="protein sequence ID" value="KAF6506238.1"/>
    <property type="molecule type" value="Genomic_DNA"/>
</dbReference>
<accession>A0A7J8KBN2</accession>
<protein>
    <submittedName>
        <fullName evidence="2">Uncharacterized protein</fullName>
    </submittedName>
</protein>
<evidence type="ECO:0000313" key="2">
    <source>
        <dbReference type="EMBL" id="KAF6506238.1"/>
    </source>
</evidence>
<reference evidence="2 3" key="1">
    <citation type="journal article" date="2020" name="Nature">
        <title>Six reference-quality genomes reveal evolution of bat adaptations.</title>
        <authorList>
            <person name="Jebb D."/>
            <person name="Huang Z."/>
            <person name="Pippel M."/>
            <person name="Hughes G.M."/>
            <person name="Lavrichenko K."/>
            <person name="Devanna P."/>
            <person name="Winkler S."/>
            <person name="Jermiin L.S."/>
            <person name="Skirmuntt E.C."/>
            <person name="Katzourakis A."/>
            <person name="Burkitt-Gray L."/>
            <person name="Ray D.A."/>
            <person name="Sullivan K.A.M."/>
            <person name="Roscito J.G."/>
            <person name="Kirilenko B.M."/>
            <person name="Davalos L.M."/>
            <person name="Corthals A.P."/>
            <person name="Power M.L."/>
            <person name="Jones G."/>
            <person name="Ransome R.D."/>
            <person name="Dechmann D.K.N."/>
            <person name="Locatelli A.G."/>
            <person name="Puechmaille S.J."/>
            <person name="Fedrigo O."/>
            <person name="Jarvis E.D."/>
            <person name="Hiller M."/>
            <person name="Vernes S.C."/>
            <person name="Myers E.W."/>
            <person name="Teeling E.C."/>
        </authorList>
    </citation>
    <scope>NUCLEOTIDE SEQUENCE [LARGE SCALE GENOMIC DNA]</scope>
    <source>
        <strain evidence="2">MRouAeg1</strain>
        <tissue evidence="2">Muscle</tissue>
    </source>
</reference>
<evidence type="ECO:0000256" key="1">
    <source>
        <dbReference type="SAM" id="MobiDB-lite"/>
    </source>
</evidence>
<comment type="caution">
    <text evidence="2">The sequence shown here is derived from an EMBL/GenBank/DDBJ whole genome shotgun (WGS) entry which is preliminary data.</text>
</comment>
<keyword evidence="3" id="KW-1185">Reference proteome</keyword>
<proteinExistence type="predicted"/>
<organism evidence="2 3">
    <name type="scientific">Rousettus aegyptiacus</name>
    <name type="common">Egyptian fruit bat</name>
    <name type="synonym">Pteropus aegyptiacus</name>
    <dbReference type="NCBI Taxonomy" id="9407"/>
    <lineage>
        <taxon>Eukaryota</taxon>
        <taxon>Metazoa</taxon>
        <taxon>Chordata</taxon>
        <taxon>Craniata</taxon>
        <taxon>Vertebrata</taxon>
        <taxon>Euteleostomi</taxon>
        <taxon>Mammalia</taxon>
        <taxon>Eutheria</taxon>
        <taxon>Laurasiatheria</taxon>
        <taxon>Chiroptera</taxon>
        <taxon>Yinpterochiroptera</taxon>
        <taxon>Pteropodoidea</taxon>
        <taxon>Pteropodidae</taxon>
        <taxon>Rousettinae</taxon>
        <taxon>Rousettus</taxon>
    </lineage>
</organism>
<name>A0A7J8KBN2_ROUAE</name>
<dbReference type="AlphaFoldDB" id="A0A7J8KBN2"/>
<evidence type="ECO:0000313" key="3">
    <source>
        <dbReference type="Proteomes" id="UP000593571"/>
    </source>
</evidence>
<feature type="region of interest" description="Disordered" evidence="1">
    <location>
        <begin position="120"/>
        <end position="140"/>
    </location>
</feature>
<sequence length="140" mass="14964">MLPWKRLHVNLSHGSLISSEGKPGGVGRAATIPDLLTRTPGPQRDLLLDLLLDSRPNAPPSVSLLVTLLSGLVFCPSGRTFFCARKLTDSGFPHVPVTKAQIVSLFGTALETRPACHRARGHSSTGAWMKRGVTEKADSS</sequence>